<dbReference type="InterPro" id="IPR050266">
    <property type="entry name" value="AB_hydrolase_sf"/>
</dbReference>
<protein>
    <submittedName>
        <fullName evidence="2">Alpha/beta hydrolase</fullName>
    </submittedName>
</protein>
<dbReference type="InterPro" id="IPR000073">
    <property type="entry name" value="AB_hydrolase_1"/>
</dbReference>
<keyword evidence="2" id="KW-0378">Hydrolase</keyword>
<keyword evidence="3" id="KW-1185">Reference proteome</keyword>
<proteinExistence type="predicted"/>
<dbReference type="InterPro" id="IPR029058">
    <property type="entry name" value="AB_hydrolase_fold"/>
</dbReference>
<dbReference type="GO" id="GO:0016020">
    <property type="term" value="C:membrane"/>
    <property type="evidence" value="ECO:0007669"/>
    <property type="project" value="TreeGrafter"/>
</dbReference>
<reference evidence="2 3" key="1">
    <citation type="journal article" date="2014" name="Int. J. Syst. Evol. Microbiol.">
        <title>Solimonas terrae sp. nov., isolated from soil.</title>
        <authorList>
            <person name="Kim S.J."/>
            <person name="Moon J.Y."/>
            <person name="Weon H.Y."/>
            <person name="Ahn J.H."/>
            <person name="Chen W.M."/>
            <person name="Kwon S.W."/>
        </authorList>
    </citation>
    <scope>NUCLEOTIDE SEQUENCE [LARGE SCALE GENOMIC DNA]</scope>
    <source>
        <strain evidence="2 3">KIS83-12</strain>
    </source>
</reference>
<evidence type="ECO:0000259" key="1">
    <source>
        <dbReference type="Pfam" id="PF12697"/>
    </source>
</evidence>
<dbReference type="AlphaFoldDB" id="A0A6M2BSK4"/>
<dbReference type="SUPFAM" id="SSF53474">
    <property type="entry name" value="alpha/beta-Hydrolases"/>
    <property type="match status" value="1"/>
</dbReference>
<comment type="caution">
    <text evidence="2">The sequence shown here is derived from an EMBL/GenBank/DDBJ whole genome shotgun (WGS) entry which is preliminary data.</text>
</comment>
<evidence type="ECO:0000313" key="2">
    <source>
        <dbReference type="EMBL" id="NGY05310.1"/>
    </source>
</evidence>
<dbReference type="InterPro" id="IPR000639">
    <property type="entry name" value="Epox_hydrolase-like"/>
</dbReference>
<feature type="domain" description="AB hydrolase-1" evidence="1">
    <location>
        <begin position="32"/>
        <end position="283"/>
    </location>
</feature>
<dbReference type="GO" id="GO:0016787">
    <property type="term" value="F:hydrolase activity"/>
    <property type="evidence" value="ECO:0007669"/>
    <property type="project" value="UniProtKB-KW"/>
</dbReference>
<organism evidence="2 3">
    <name type="scientific">Solimonas terrae</name>
    <dbReference type="NCBI Taxonomy" id="1396819"/>
    <lineage>
        <taxon>Bacteria</taxon>
        <taxon>Pseudomonadati</taxon>
        <taxon>Pseudomonadota</taxon>
        <taxon>Gammaproteobacteria</taxon>
        <taxon>Nevskiales</taxon>
        <taxon>Nevskiaceae</taxon>
        <taxon>Solimonas</taxon>
    </lineage>
</organism>
<accession>A0A6M2BSK4</accession>
<evidence type="ECO:0000313" key="3">
    <source>
        <dbReference type="Proteomes" id="UP000472676"/>
    </source>
</evidence>
<dbReference type="PRINTS" id="PR00111">
    <property type="entry name" value="ABHYDROLASE"/>
</dbReference>
<gene>
    <name evidence="2" type="ORF">G7Y85_11055</name>
</gene>
<dbReference type="Gene3D" id="3.40.50.1820">
    <property type="entry name" value="alpha/beta hydrolase"/>
    <property type="match status" value="1"/>
</dbReference>
<sequence>MPLVTTSRSEFIRVRGLRYHVRRWGRPDQPLLVLGHGFLDASATFEDIAQELLTSCQIVAPDWRGLGYTEWPADGYWFADYVADLDALVRHYAGDTSPIWLAGHSMGAQVASLYAGLCPSRVSRLILLDGLFTPDTRPDQAVSRYRRWLAQLRMPMRAKTYASFSALAERIRVQHPQLGEQRAMFVARGWGAEDGKGRVRLLADPRHRLNMPGLYRVEESMAIWREVSAATLFVDAERSFGASAVGAHEMPARRACFRDHRHVVIAGAGHMLHFDAPQATAAAIRAFLRD</sequence>
<dbReference type="PANTHER" id="PTHR43798:SF33">
    <property type="entry name" value="HYDROLASE, PUTATIVE (AFU_ORTHOLOGUE AFUA_2G14860)-RELATED"/>
    <property type="match status" value="1"/>
</dbReference>
<dbReference type="Proteomes" id="UP000472676">
    <property type="component" value="Unassembled WGS sequence"/>
</dbReference>
<name>A0A6M2BSK4_9GAMM</name>
<dbReference type="EMBL" id="JAAMOW010000005">
    <property type="protein sequence ID" value="NGY05310.1"/>
    <property type="molecule type" value="Genomic_DNA"/>
</dbReference>
<dbReference type="PRINTS" id="PR00412">
    <property type="entry name" value="EPOXHYDRLASE"/>
</dbReference>
<dbReference type="PANTHER" id="PTHR43798">
    <property type="entry name" value="MONOACYLGLYCEROL LIPASE"/>
    <property type="match status" value="1"/>
</dbReference>
<dbReference type="Pfam" id="PF12697">
    <property type="entry name" value="Abhydrolase_6"/>
    <property type="match status" value="1"/>
</dbReference>